<comment type="caution">
    <text evidence="3">The sequence shown here is derived from an EMBL/GenBank/DDBJ whole genome shotgun (WGS) entry which is preliminary data.</text>
</comment>
<evidence type="ECO:0000256" key="1">
    <source>
        <dbReference type="SAM" id="Coils"/>
    </source>
</evidence>
<evidence type="ECO:0000313" key="3">
    <source>
        <dbReference type="EMBL" id="KAI3429372.1"/>
    </source>
</evidence>
<feature type="region of interest" description="Disordered" evidence="2">
    <location>
        <begin position="145"/>
        <end position="172"/>
    </location>
</feature>
<name>A0A9D4TM12_CHLVU</name>
<reference evidence="3" key="1">
    <citation type="journal article" date="2019" name="Plant J.">
        <title>Chlorella vulgaris genome assembly and annotation reveals the molecular basis for metabolic acclimation to high light conditions.</title>
        <authorList>
            <person name="Cecchin M."/>
            <person name="Marcolungo L."/>
            <person name="Rossato M."/>
            <person name="Girolomoni L."/>
            <person name="Cosentino E."/>
            <person name="Cuine S."/>
            <person name="Li-Beisson Y."/>
            <person name="Delledonne M."/>
            <person name="Ballottari M."/>
        </authorList>
    </citation>
    <scope>NUCLEOTIDE SEQUENCE</scope>
    <source>
        <strain evidence="3">211/11P</strain>
    </source>
</reference>
<keyword evidence="4" id="KW-1185">Reference proteome</keyword>
<feature type="compositionally biased region" description="Polar residues" evidence="2">
    <location>
        <begin position="7"/>
        <end position="16"/>
    </location>
</feature>
<accession>A0A9D4TM12</accession>
<gene>
    <name evidence="3" type="ORF">D9Q98_005467</name>
</gene>
<feature type="coiled-coil region" evidence="1">
    <location>
        <begin position="218"/>
        <end position="245"/>
    </location>
</feature>
<evidence type="ECO:0000256" key="2">
    <source>
        <dbReference type="SAM" id="MobiDB-lite"/>
    </source>
</evidence>
<organism evidence="3 4">
    <name type="scientific">Chlorella vulgaris</name>
    <name type="common">Green alga</name>
    <dbReference type="NCBI Taxonomy" id="3077"/>
    <lineage>
        <taxon>Eukaryota</taxon>
        <taxon>Viridiplantae</taxon>
        <taxon>Chlorophyta</taxon>
        <taxon>core chlorophytes</taxon>
        <taxon>Trebouxiophyceae</taxon>
        <taxon>Chlorellales</taxon>
        <taxon>Chlorellaceae</taxon>
        <taxon>Chlorella clade</taxon>
        <taxon>Chlorella</taxon>
    </lineage>
</organism>
<dbReference type="AlphaFoldDB" id="A0A9D4TM12"/>
<proteinExistence type="predicted"/>
<sequence length="299" mass="32500">MTGARKAQQQLPSATTPHGDFAGQCELARLRRERDAAVAQGQDELRRARDTAVEETHQVRAQLERLQQDHAALREAHAVNLAKAEQQAERSARDLATAAREIECLQTAQVSLAAGGRRSQLRIDALETEQAVLLDCYQALEAERQQASQHGPAAPEREHTMQLSAEPGSPIVGHGASWDREDGDHELAIVPANISINKGTVAQRLALSSSHLTLALRCAELQHKLQQQRRQAASSSQAAAAAQEQVAGLRLLVARQQTAGGCTAQLQERLSAVYQQLEEARLLGGQLQQQLAQVQEKST</sequence>
<reference evidence="3" key="2">
    <citation type="submission" date="2020-11" db="EMBL/GenBank/DDBJ databases">
        <authorList>
            <person name="Cecchin M."/>
            <person name="Marcolungo L."/>
            <person name="Rossato M."/>
            <person name="Girolomoni L."/>
            <person name="Cosentino E."/>
            <person name="Cuine S."/>
            <person name="Li-Beisson Y."/>
            <person name="Delledonne M."/>
            <person name="Ballottari M."/>
        </authorList>
    </citation>
    <scope>NUCLEOTIDE SEQUENCE</scope>
    <source>
        <strain evidence="3">211/11P</strain>
        <tissue evidence="3">Whole cell</tissue>
    </source>
</reference>
<keyword evidence="1" id="KW-0175">Coiled coil</keyword>
<feature type="coiled-coil region" evidence="1">
    <location>
        <begin position="49"/>
        <end position="101"/>
    </location>
</feature>
<dbReference type="Proteomes" id="UP001055712">
    <property type="component" value="Unassembled WGS sequence"/>
</dbReference>
<dbReference type="EMBL" id="SIDB01000008">
    <property type="protein sequence ID" value="KAI3429372.1"/>
    <property type="molecule type" value="Genomic_DNA"/>
</dbReference>
<feature type="region of interest" description="Disordered" evidence="2">
    <location>
        <begin position="1"/>
        <end position="22"/>
    </location>
</feature>
<dbReference type="OrthoDB" id="10675890at2759"/>
<evidence type="ECO:0000313" key="4">
    <source>
        <dbReference type="Proteomes" id="UP001055712"/>
    </source>
</evidence>
<protein>
    <submittedName>
        <fullName evidence="3">Uncharacterized protein</fullName>
    </submittedName>
</protein>